<name>A0ABY6ABK9_9GAMM</name>
<feature type="chain" id="PRO_5046919213" description="Cytochrome c domain-containing protein" evidence="1">
    <location>
        <begin position="22"/>
        <end position="374"/>
    </location>
</feature>
<dbReference type="PROSITE" id="PS51257">
    <property type="entry name" value="PROKAR_LIPOPROTEIN"/>
    <property type="match status" value="1"/>
</dbReference>
<dbReference type="SUPFAM" id="SSF46626">
    <property type="entry name" value="Cytochrome c"/>
    <property type="match status" value="1"/>
</dbReference>
<reference evidence="3" key="1">
    <citation type="submission" date="2020-06" db="EMBL/GenBank/DDBJ databases">
        <title>Thalassolituus marinus alknpb1M-1, a hydrocarbon-degrading bacterium isolated from the deep-sea overlying water using an in-situ strategy from the South China Sea basin.</title>
        <authorList>
            <person name="Dong C."/>
            <person name="Chen Y."/>
            <person name="Shao Z."/>
        </authorList>
    </citation>
    <scope>NUCLEOTIDE SEQUENCE [LARGE SCALE GENOMIC DNA]</scope>
    <source>
        <strain evidence="3">alknpb1M-1</strain>
    </source>
</reference>
<keyword evidence="3" id="KW-1185">Reference proteome</keyword>
<organism evidence="2 3">
    <name type="scientific">Thalassolituus hydrocarboniclasticus</name>
    <dbReference type="NCBI Taxonomy" id="2742796"/>
    <lineage>
        <taxon>Bacteria</taxon>
        <taxon>Pseudomonadati</taxon>
        <taxon>Pseudomonadota</taxon>
        <taxon>Gammaproteobacteria</taxon>
        <taxon>Oceanospirillales</taxon>
        <taxon>Oceanospirillaceae</taxon>
        <taxon>Thalassolituus</taxon>
    </lineage>
</organism>
<proteinExistence type="predicted"/>
<dbReference type="InterPro" id="IPR036909">
    <property type="entry name" value="Cyt_c-like_dom_sf"/>
</dbReference>
<evidence type="ECO:0000313" key="2">
    <source>
        <dbReference type="EMBL" id="UXD87310.1"/>
    </source>
</evidence>
<dbReference type="Proteomes" id="UP001065322">
    <property type="component" value="Chromosome"/>
</dbReference>
<dbReference type="EMBL" id="CP054475">
    <property type="protein sequence ID" value="UXD87310.1"/>
    <property type="molecule type" value="Genomic_DNA"/>
</dbReference>
<evidence type="ECO:0000256" key="1">
    <source>
        <dbReference type="SAM" id="SignalP"/>
    </source>
</evidence>
<dbReference type="InterPro" id="IPR036280">
    <property type="entry name" value="Multihaem_cyt_sf"/>
</dbReference>
<gene>
    <name evidence="2" type="ORF">HUF19_07655</name>
</gene>
<protein>
    <recommendedName>
        <fullName evidence="4">Cytochrome c domain-containing protein</fullName>
    </recommendedName>
</protein>
<dbReference type="RefSeq" id="WP_260999231.1">
    <property type="nucleotide sequence ID" value="NZ_CP054475.1"/>
</dbReference>
<dbReference type="SUPFAM" id="SSF48695">
    <property type="entry name" value="Multiheme cytochromes"/>
    <property type="match status" value="1"/>
</dbReference>
<accession>A0ABY6ABK9</accession>
<keyword evidence="1" id="KW-0732">Signal</keyword>
<evidence type="ECO:0008006" key="4">
    <source>
        <dbReference type="Google" id="ProtNLM"/>
    </source>
</evidence>
<sequence>MNIDGRLGALFLLLLLSGCGAENTADNATDLFNADPLCQHDTNSVNWQALQQTRCPLLSQYGLFKGLPSDNKSSNGGMYYKLGSELFTDHARKYRYIFLPQGTQLGYQQQDVLDFPTGSVIVKVFAMPTESTTSSAEDIMEVRLLVKRSNGWVFIPYVWDNSINDARLATAGSRTPVSFSHNGEQLTLTYESPSQLTCQICHQIGDDEQLRFGPIGPKIRHLNQPIEVNGQIVNQLQYWQSLGIITLPAGEHPYAPNWRDTSAPLQQRAKAYLDINCAHCHNDNGSAALSGLRLEYWRNLGYSHGICNSAHGWRGGGFDIWPGRGDDSSLPLRMELNGAADRMPPIGRSVADDEAVALIRAWIDTLPAQDCASG</sequence>
<evidence type="ECO:0000313" key="3">
    <source>
        <dbReference type="Proteomes" id="UP001065322"/>
    </source>
</evidence>
<feature type="signal peptide" evidence="1">
    <location>
        <begin position="1"/>
        <end position="21"/>
    </location>
</feature>